<feature type="active site" description="Charge relay system" evidence="2">
    <location>
        <position position="329"/>
    </location>
</feature>
<proteinExistence type="inferred from homology"/>
<dbReference type="Pfam" id="PF00561">
    <property type="entry name" value="Abhydrolase_1"/>
    <property type="match status" value="1"/>
</dbReference>
<dbReference type="PIRSF" id="PIRSF005211">
    <property type="entry name" value="Ab_hydro_YheT"/>
    <property type="match status" value="1"/>
</dbReference>
<sequence>MRSELTTSCRVSSAKQKYYPLWYLFNGHLQTLKLARANESEVHPIINYERQLLDLPDGGVVSLDWALPKRADGATPSIAEIDPTCRTMIILPGLTGGSGEHYIRCTVDRMLELGWQVVVMNARGCASTPLKTAKLFCCAYTEDLRDIVKYLNKKYDFRASAFIGIGFSMGSNVLVKYLGEQKHDSGLTAGISIGNPFDLVKCSDNLRSSVFYRRTYDAALTHNLKELFFKRSNAHEVFQGHPELDLEALRNSKDLHEFDDRLTRIVFDYETVHHYYTDASSATRIKDIKIPLLCINAEDDPISTAAALPYQEALDNDNVILCVTKSGGHLAFYEGRQPGDETASARELRGKSPVEVWSVKVIAEYAESIRHHAASKLLPA</sequence>
<accession>A0AAV2YZY9</accession>
<dbReference type="InterPro" id="IPR000073">
    <property type="entry name" value="AB_hydrolase_1"/>
</dbReference>
<evidence type="ECO:0000256" key="1">
    <source>
        <dbReference type="ARBA" id="ARBA00010884"/>
    </source>
</evidence>
<dbReference type="Proteomes" id="UP001146120">
    <property type="component" value="Unassembled WGS sequence"/>
</dbReference>
<feature type="active site" description="Charge relay system" evidence="2">
    <location>
        <position position="300"/>
    </location>
</feature>
<dbReference type="GO" id="GO:0047372">
    <property type="term" value="F:monoacylglycerol lipase activity"/>
    <property type="evidence" value="ECO:0007669"/>
    <property type="project" value="TreeGrafter"/>
</dbReference>
<dbReference type="EMBL" id="DAKRPA010000089">
    <property type="protein sequence ID" value="DAZ99131.1"/>
    <property type="molecule type" value="Genomic_DNA"/>
</dbReference>
<dbReference type="PANTHER" id="PTHR10794">
    <property type="entry name" value="ABHYDROLASE DOMAIN-CONTAINING PROTEIN"/>
    <property type="match status" value="1"/>
</dbReference>
<gene>
    <name evidence="4" type="ORF">N0F65_010215</name>
</gene>
<comment type="similarity">
    <text evidence="1">Belongs to the AB hydrolase superfamily. AB hydrolase 4 family.</text>
</comment>
<dbReference type="GO" id="GO:0034338">
    <property type="term" value="F:short-chain carboxylesterase activity"/>
    <property type="evidence" value="ECO:0007669"/>
    <property type="project" value="TreeGrafter"/>
</dbReference>
<reference evidence="4" key="2">
    <citation type="journal article" date="2023" name="Microbiol Resour">
        <title>Decontamination and Annotation of the Draft Genome Sequence of the Oomycete Lagenidium giganteum ARSEF 373.</title>
        <authorList>
            <person name="Morgan W.R."/>
            <person name="Tartar A."/>
        </authorList>
    </citation>
    <scope>NUCLEOTIDE SEQUENCE</scope>
    <source>
        <strain evidence="4">ARSEF 373</strain>
    </source>
</reference>
<keyword evidence="5" id="KW-1185">Reference proteome</keyword>
<evidence type="ECO:0000259" key="3">
    <source>
        <dbReference type="Pfam" id="PF00561"/>
    </source>
</evidence>
<dbReference type="SUPFAM" id="SSF53474">
    <property type="entry name" value="alpha/beta-Hydrolases"/>
    <property type="match status" value="1"/>
</dbReference>
<evidence type="ECO:0000313" key="5">
    <source>
        <dbReference type="Proteomes" id="UP001146120"/>
    </source>
</evidence>
<dbReference type="InterPro" id="IPR029058">
    <property type="entry name" value="AB_hydrolase_fold"/>
</dbReference>
<name>A0AAV2YZY9_9STRA</name>
<evidence type="ECO:0000313" key="4">
    <source>
        <dbReference type="EMBL" id="DAZ99131.1"/>
    </source>
</evidence>
<protein>
    <recommendedName>
        <fullName evidence="3">AB hydrolase-1 domain-containing protein</fullName>
    </recommendedName>
</protein>
<feature type="domain" description="AB hydrolase-1" evidence="3">
    <location>
        <begin position="87"/>
        <end position="335"/>
    </location>
</feature>
<dbReference type="InterPro" id="IPR012020">
    <property type="entry name" value="ABHD4"/>
</dbReference>
<dbReference type="PANTHER" id="PTHR10794:SF84">
    <property type="entry name" value="ESTERASE_LIPASE_THIOESTERASE FAMILY PROTEIN"/>
    <property type="match status" value="1"/>
</dbReference>
<comment type="caution">
    <text evidence="4">The sequence shown here is derived from an EMBL/GenBank/DDBJ whole genome shotgun (WGS) entry which is preliminary data.</text>
</comment>
<reference evidence="4" key="1">
    <citation type="submission" date="2022-11" db="EMBL/GenBank/DDBJ databases">
        <authorList>
            <person name="Morgan W.R."/>
            <person name="Tartar A."/>
        </authorList>
    </citation>
    <scope>NUCLEOTIDE SEQUENCE</scope>
    <source>
        <strain evidence="4">ARSEF 373</strain>
    </source>
</reference>
<dbReference type="Gene3D" id="3.40.50.1820">
    <property type="entry name" value="alpha/beta hydrolase"/>
    <property type="match status" value="1"/>
</dbReference>
<dbReference type="InterPro" id="IPR050960">
    <property type="entry name" value="AB_hydrolase_4_sf"/>
</dbReference>
<dbReference type="AlphaFoldDB" id="A0AAV2YZY9"/>
<organism evidence="4 5">
    <name type="scientific">Lagenidium giganteum</name>
    <dbReference type="NCBI Taxonomy" id="4803"/>
    <lineage>
        <taxon>Eukaryota</taxon>
        <taxon>Sar</taxon>
        <taxon>Stramenopiles</taxon>
        <taxon>Oomycota</taxon>
        <taxon>Peronosporomycetes</taxon>
        <taxon>Pythiales</taxon>
        <taxon>Pythiaceae</taxon>
    </lineage>
</organism>
<feature type="active site" description="Charge relay system" evidence="2">
    <location>
        <position position="168"/>
    </location>
</feature>
<evidence type="ECO:0000256" key="2">
    <source>
        <dbReference type="PIRSR" id="PIRSR005211-1"/>
    </source>
</evidence>